<accession>A0A850PAR8</accession>
<proteinExistence type="inferred from homology"/>
<comment type="similarity">
    <text evidence="1">Belongs to the RutC family.</text>
</comment>
<keyword evidence="2" id="KW-0732">Signal</keyword>
<keyword evidence="4" id="KW-1185">Reference proteome</keyword>
<feature type="chain" id="PRO_5032826195" evidence="2">
    <location>
        <begin position="26"/>
        <end position="169"/>
    </location>
</feature>
<evidence type="ECO:0000313" key="4">
    <source>
        <dbReference type="Proteomes" id="UP000585665"/>
    </source>
</evidence>
<dbReference type="Pfam" id="PF01042">
    <property type="entry name" value="Ribonuc_L-PSP"/>
    <property type="match status" value="1"/>
</dbReference>
<sequence>MIRFPLRNATLIAATLVGFAGAAHAADPVLRTPAGKFPIASAVEVPPGYATIYLSGLGADVADKAAKPMTLEAYGNTETQTRSALTKLQAELAKMKLGFGDVVQMHIFMAADPKLGKIDFPGMMKAYTEFFGTKAQPNLPSRAAFQVAALANPGWLVEIELVAVRPPAN</sequence>
<protein>
    <submittedName>
        <fullName evidence="3">Uncharacterized protein</fullName>
    </submittedName>
</protein>
<reference evidence="3 4" key="1">
    <citation type="submission" date="2020-06" db="EMBL/GenBank/DDBJ databases">
        <title>Description of novel acetic acid bacteria.</title>
        <authorList>
            <person name="Sombolestani A."/>
        </authorList>
    </citation>
    <scope>NUCLEOTIDE SEQUENCE [LARGE SCALE GENOMIC DNA]</scope>
    <source>
        <strain evidence="3 4">LMG 27010</strain>
    </source>
</reference>
<dbReference type="SUPFAM" id="SSF55298">
    <property type="entry name" value="YjgF-like"/>
    <property type="match status" value="1"/>
</dbReference>
<evidence type="ECO:0000313" key="3">
    <source>
        <dbReference type="EMBL" id="NVN39416.1"/>
    </source>
</evidence>
<organism evidence="3 4">
    <name type="scientific">Ameyamaea chiangmaiensis</name>
    <dbReference type="NCBI Taxonomy" id="442969"/>
    <lineage>
        <taxon>Bacteria</taxon>
        <taxon>Pseudomonadati</taxon>
        <taxon>Pseudomonadota</taxon>
        <taxon>Alphaproteobacteria</taxon>
        <taxon>Acetobacterales</taxon>
        <taxon>Acetobacteraceae</taxon>
        <taxon>Ameyamaea</taxon>
    </lineage>
</organism>
<evidence type="ECO:0000256" key="2">
    <source>
        <dbReference type="SAM" id="SignalP"/>
    </source>
</evidence>
<dbReference type="PANTHER" id="PTHR11803">
    <property type="entry name" value="2-IMINOBUTANOATE/2-IMINOPROPANOATE DEAMINASE RIDA"/>
    <property type="match status" value="1"/>
</dbReference>
<dbReference type="GO" id="GO:0005829">
    <property type="term" value="C:cytosol"/>
    <property type="evidence" value="ECO:0007669"/>
    <property type="project" value="TreeGrafter"/>
</dbReference>
<evidence type="ECO:0000256" key="1">
    <source>
        <dbReference type="ARBA" id="ARBA00010552"/>
    </source>
</evidence>
<feature type="signal peptide" evidence="2">
    <location>
        <begin position="1"/>
        <end position="25"/>
    </location>
</feature>
<dbReference type="CDD" id="cd06151">
    <property type="entry name" value="YjgF_YER057c_UK114_like_3"/>
    <property type="match status" value="1"/>
</dbReference>
<dbReference type="InterPro" id="IPR019897">
    <property type="entry name" value="RidA_CS"/>
</dbReference>
<dbReference type="Proteomes" id="UP000585665">
    <property type="component" value="Unassembled WGS sequence"/>
</dbReference>
<dbReference type="GO" id="GO:0019239">
    <property type="term" value="F:deaminase activity"/>
    <property type="evidence" value="ECO:0007669"/>
    <property type="project" value="TreeGrafter"/>
</dbReference>
<dbReference type="PANTHER" id="PTHR11803:SF59">
    <property type="entry name" value="ENDORIBONUCLEASE"/>
    <property type="match status" value="1"/>
</dbReference>
<dbReference type="Gene3D" id="3.30.1330.40">
    <property type="entry name" value="RutC-like"/>
    <property type="match status" value="1"/>
</dbReference>
<dbReference type="AlphaFoldDB" id="A0A850PAR8"/>
<dbReference type="InterPro" id="IPR006175">
    <property type="entry name" value="YjgF/YER057c/UK114"/>
</dbReference>
<dbReference type="RefSeq" id="WP_176612431.1">
    <property type="nucleotide sequence ID" value="NZ_JABXXR010000008.1"/>
</dbReference>
<comment type="caution">
    <text evidence="3">The sequence shown here is derived from an EMBL/GenBank/DDBJ whole genome shotgun (WGS) entry which is preliminary data.</text>
</comment>
<gene>
    <name evidence="3" type="ORF">HUK82_02385</name>
</gene>
<dbReference type="InterPro" id="IPR035959">
    <property type="entry name" value="RutC-like_sf"/>
</dbReference>
<dbReference type="EMBL" id="JABXXR010000008">
    <property type="protein sequence ID" value="NVN39416.1"/>
    <property type="molecule type" value="Genomic_DNA"/>
</dbReference>
<dbReference type="PROSITE" id="PS01094">
    <property type="entry name" value="UPF0076"/>
    <property type="match status" value="1"/>
</dbReference>
<name>A0A850PAR8_9PROT</name>